<sequence>MNRLEREQRSEECITINDDNTTVYMKNSTALAGPEKEGFSFDRVFGTETEQEEIFDWGVKGIVEDVMTGFNGTLFCYGQTGSGKTYTMMGSDIANPDLRGLIPRIIEHIFDSIMVADVSIEYTVKVNYMEIYMERIKDLLAPQNDNLSIHEDKARGVYVKGLTDVYVGSEVEVFKVMQAGGASRVVAATNMNEQSSRSHSILVVSIHQRNTETGSQKNGNLYLVDLAGSEKVGKTGATGQTLEEAKKINKSLSALGMVINSLTDGKSSHVPYRDSKLTRILQESLGGNSRTTLIINCSPASYNEPETLSTLRFGMRAKSIKNKARVNVEMSPAELKALLKKTVAELAVVREHAASLEEEIKVWRSGGKVDPGSWAQSLTQATTTSTPIAPSRRPTNLAGTATPSSRSGTPAGLLSPGFDSRPDTPTVYNIGALDKDEREEFLKRENELSDQLAEKESMIANHEKLISDLKEELAYHREQENNMDAESKNMAKELSELRISAGRFESEAKDAQINIDSYKEKLAELQKDMDEQKAHIEELKKAQTREKEEEKEKRKQEMLNEMMSKIDMGGALDSASEKLRQVLRDIETSGNELGSQTKDLIRTHLAENQDLVRDLQERLRAAQEEADLQSKRRVEVEKALSKREAAHEELLGELSLHDVTFTSKQSILIEDVKGQYEAKHRAQEELLRGEIASLSQQQDSKNAEMRRLQSTIESYKLSNEELNRALTRAAAGSADGESFASSTQELERSRKAAEVQWAEFEVVKRSLMKDLQNRCEKVVELEMQLDEVREQYKVIARSANSRAQQRKLEFIEYNLEALNSVQKQLVEQNSTLKKEVAVAERKLMTRNDRIQNLEVLLNSAEARLAQKDQKRDQQMQMLRERLLEAQAQAKQPSSYVHGRIAKPLRGGGGQSIHQPLYPSLSSANPLQRVQQEETASGKRREFRFSLSHHAKV</sequence>
<accession>A0A4Q1BPU2</accession>
<evidence type="ECO:0000256" key="7">
    <source>
        <dbReference type="ARBA" id="ARBA00023175"/>
    </source>
</evidence>
<keyword evidence="6 10" id="KW-0175">Coiled coil</keyword>
<gene>
    <name evidence="13" type="ORF">M231_02739</name>
</gene>
<evidence type="ECO:0000256" key="2">
    <source>
        <dbReference type="ARBA" id="ARBA00022490"/>
    </source>
</evidence>
<dbReference type="InParanoid" id="A0A4Q1BPU2"/>
<dbReference type="GO" id="GO:0090307">
    <property type="term" value="P:mitotic spindle assembly"/>
    <property type="evidence" value="ECO:0007669"/>
    <property type="project" value="TreeGrafter"/>
</dbReference>
<feature type="compositionally biased region" description="Low complexity" evidence="11">
    <location>
        <begin position="375"/>
        <end position="395"/>
    </location>
</feature>
<dbReference type="OrthoDB" id="3176171at2759"/>
<name>A0A4Q1BPU2_TREME</name>
<dbReference type="Gene3D" id="3.40.850.10">
    <property type="entry name" value="Kinesin motor domain"/>
    <property type="match status" value="1"/>
</dbReference>
<reference evidence="13 14" key="1">
    <citation type="submission" date="2016-06" db="EMBL/GenBank/DDBJ databases">
        <title>Evolution of pathogenesis and genome organization in the Tremellales.</title>
        <authorList>
            <person name="Cuomo C."/>
            <person name="Litvintseva A."/>
            <person name="Heitman J."/>
            <person name="Chen Y."/>
            <person name="Sun S."/>
            <person name="Springer D."/>
            <person name="Dromer F."/>
            <person name="Young S."/>
            <person name="Zeng Q."/>
            <person name="Chapman S."/>
            <person name="Gujja S."/>
            <person name="Saif S."/>
            <person name="Birren B."/>
        </authorList>
    </citation>
    <scope>NUCLEOTIDE SEQUENCE [LARGE SCALE GENOMIC DNA]</scope>
    <source>
        <strain evidence="13 14">ATCC 28783</strain>
    </source>
</reference>
<feature type="compositionally biased region" description="Polar residues" evidence="11">
    <location>
        <begin position="397"/>
        <end position="408"/>
    </location>
</feature>
<comment type="caution">
    <text evidence="13">The sequence shown here is derived from an EMBL/GenBank/DDBJ whole genome shotgun (WGS) entry which is preliminary data.</text>
</comment>
<dbReference type="VEuPathDB" id="FungiDB:TREMEDRAFT_61994"/>
<dbReference type="GO" id="GO:0007018">
    <property type="term" value="P:microtubule-based movement"/>
    <property type="evidence" value="ECO:0007669"/>
    <property type="project" value="InterPro"/>
</dbReference>
<feature type="region of interest" description="Disordered" evidence="11">
    <location>
        <begin position="369"/>
        <end position="424"/>
    </location>
</feature>
<organism evidence="13 14">
    <name type="scientific">Tremella mesenterica</name>
    <name type="common">Jelly fungus</name>
    <dbReference type="NCBI Taxonomy" id="5217"/>
    <lineage>
        <taxon>Eukaryota</taxon>
        <taxon>Fungi</taxon>
        <taxon>Dikarya</taxon>
        <taxon>Basidiomycota</taxon>
        <taxon>Agaricomycotina</taxon>
        <taxon>Tremellomycetes</taxon>
        <taxon>Tremellales</taxon>
        <taxon>Tremellaceae</taxon>
        <taxon>Tremella</taxon>
    </lineage>
</organism>
<keyword evidence="3" id="KW-0493">Microtubule</keyword>
<evidence type="ECO:0000256" key="5">
    <source>
        <dbReference type="ARBA" id="ARBA00022840"/>
    </source>
</evidence>
<feature type="domain" description="Kinesin motor" evidence="12">
    <location>
        <begin position="1"/>
        <end position="320"/>
    </location>
</feature>
<dbReference type="CDD" id="cd23649">
    <property type="entry name" value="Khc_CBD_cc"/>
    <property type="match status" value="1"/>
</dbReference>
<dbReference type="GO" id="GO:0072686">
    <property type="term" value="C:mitotic spindle"/>
    <property type="evidence" value="ECO:0007669"/>
    <property type="project" value="TreeGrafter"/>
</dbReference>
<dbReference type="GO" id="GO:0008017">
    <property type="term" value="F:microtubule binding"/>
    <property type="evidence" value="ECO:0007669"/>
    <property type="project" value="InterPro"/>
</dbReference>
<dbReference type="InterPro" id="IPR027417">
    <property type="entry name" value="P-loop_NTPase"/>
</dbReference>
<dbReference type="SMART" id="SM00129">
    <property type="entry name" value="KISc"/>
    <property type="match status" value="1"/>
</dbReference>
<dbReference type="GO" id="GO:0051231">
    <property type="term" value="P:spindle elongation"/>
    <property type="evidence" value="ECO:0007669"/>
    <property type="project" value="TreeGrafter"/>
</dbReference>
<dbReference type="PANTHER" id="PTHR47970">
    <property type="entry name" value="KINESIN-LIKE PROTEIN KIF11"/>
    <property type="match status" value="1"/>
</dbReference>
<dbReference type="PROSITE" id="PS50067">
    <property type="entry name" value="KINESIN_MOTOR_2"/>
    <property type="match status" value="1"/>
</dbReference>
<evidence type="ECO:0000256" key="11">
    <source>
        <dbReference type="SAM" id="MobiDB-lite"/>
    </source>
</evidence>
<dbReference type="InterPro" id="IPR059182">
    <property type="entry name" value="Khc_C"/>
</dbReference>
<dbReference type="Proteomes" id="UP000289152">
    <property type="component" value="Unassembled WGS sequence"/>
</dbReference>
<keyword evidence="5 9" id="KW-0067">ATP-binding</keyword>
<dbReference type="SUPFAM" id="SSF52540">
    <property type="entry name" value="P-loop containing nucleoside triphosphate hydrolases"/>
    <property type="match status" value="1"/>
</dbReference>
<keyword evidence="14" id="KW-1185">Reference proteome</keyword>
<evidence type="ECO:0000256" key="8">
    <source>
        <dbReference type="ARBA" id="ARBA00023212"/>
    </source>
</evidence>
<feature type="coiled-coil region" evidence="10">
    <location>
        <begin position="438"/>
        <end position="565"/>
    </location>
</feature>
<comment type="similarity">
    <text evidence="9">Belongs to the TRAFAC class myosin-kinesin ATPase superfamily. Kinesin family.</text>
</comment>
<proteinExistence type="inferred from homology"/>
<dbReference type="STRING" id="5217.A0A4Q1BPU2"/>
<feature type="coiled-coil region" evidence="10">
    <location>
        <begin position="605"/>
        <end position="639"/>
    </location>
</feature>
<protein>
    <submittedName>
        <fullName evidence="13">Kinesin</fullName>
    </submittedName>
</protein>
<evidence type="ECO:0000256" key="1">
    <source>
        <dbReference type="ARBA" id="ARBA00004245"/>
    </source>
</evidence>
<evidence type="ECO:0000313" key="13">
    <source>
        <dbReference type="EMBL" id="RXK39944.1"/>
    </source>
</evidence>
<dbReference type="Pfam" id="PF00225">
    <property type="entry name" value="Kinesin"/>
    <property type="match status" value="1"/>
</dbReference>
<feature type="region of interest" description="Disordered" evidence="11">
    <location>
        <begin position="903"/>
        <end position="952"/>
    </location>
</feature>
<keyword evidence="2" id="KW-0963">Cytoplasm</keyword>
<dbReference type="FunFam" id="3.40.850.10:FF:000031">
    <property type="entry name" value="Kinesin-like protein"/>
    <property type="match status" value="1"/>
</dbReference>
<evidence type="ECO:0000259" key="12">
    <source>
        <dbReference type="PROSITE" id="PS50067"/>
    </source>
</evidence>
<dbReference type="InterPro" id="IPR047149">
    <property type="entry name" value="KIF11-like"/>
</dbReference>
<evidence type="ECO:0000256" key="9">
    <source>
        <dbReference type="PROSITE-ProRule" id="PRU00283"/>
    </source>
</evidence>
<feature type="compositionally biased region" description="Polar residues" evidence="11">
    <location>
        <begin position="919"/>
        <end position="934"/>
    </location>
</feature>
<feature type="coiled-coil region" evidence="10">
    <location>
        <begin position="771"/>
        <end position="877"/>
    </location>
</feature>
<evidence type="ECO:0000256" key="6">
    <source>
        <dbReference type="ARBA" id="ARBA00023054"/>
    </source>
</evidence>
<dbReference type="GO" id="GO:0005876">
    <property type="term" value="C:spindle microtubule"/>
    <property type="evidence" value="ECO:0007669"/>
    <property type="project" value="TreeGrafter"/>
</dbReference>
<evidence type="ECO:0000256" key="10">
    <source>
        <dbReference type="SAM" id="Coils"/>
    </source>
</evidence>
<evidence type="ECO:0000313" key="14">
    <source>
        <dbReference type="Proteomes" id="UP000289152"/>
    </source>
</evidence>
<dbReference type="EMBL" id="SDIL01000024">
    <property type="protein sequence ID" value="RXK39944.1"/>
    <property type="molecule type" value="Genomic_DNA"/>
</dbReference>
<dbReference type="GO" id="GO:0008574">
    <property type="term" value="F:plus-end-directed microtubule motor activity"/>
    <property type="evidence" value="ECO:0007669"/>
    <property type="project" value="TreeGrafter"/>
</dbReference>
<dbReference type="PRINTS" id="PR00380">
    <property type="entry name" value="KINESINHEAVY"/>
</dbReference>
<keyword evidence="4 9" id="KW-0547">Nucleotide-binding</keyword>
<keyword evidence="7 9" id="KW-0505">Motor protein</keyword>
<keyword evidence="8" id="KW-0206">Cytoskeleton</keyword>
<comment type="subcellular location">
    <subcellularLocation>
        <location evidence="1">Cytoplasm</location>
        <location evidence="1">Cytoskeleton</location>
    </subcellularLocation>
</comment>
<dbReference type="CDD" id="cd01369">
    <property type="entry name" value="KISc_KHC_KIF5"/>
    <property type="match status" value="1"/>
</dbReference>
<evidence type="ECO:0000256" key="3">
    <source>
        <dbReference type="ARBA" id="ARBA00022701"/>
    </source>
</evidence>
<dbReference type="GO" id="GO:0005524">
    <property type="term" value="F:ATP binding"/>
    <property type="evidence" value="ECO:0007669"/>
    <property type="project" value="UniProtKB-UniRule"/>
</dbReference>
<evidence type="ECO:0000256" key="4">
    <source>
        <dbReference type="ARBA" id="ARBA00022741"/>
    </source>
</evidence>
<feature type="coiled-coil region" evidence="10">
    <location>
        <begin position="691"/>
        <end position="725"/>
    </location>
</feature>
<dbReference type="InterPro" id="IPR036961">
    <property type="entry name" value="Kinesin_motor_dom_sf"/>
</dbReference>
<feature type="binding site" evidence="9">
    <location>
        <begin position="78"/>
        <end position="85"/>
    </location>
    <ligand>
        <name>ATP</name>
        <dbReference type="ChEBI" id="CHEBI:30616"/>
    </ligand>
</feature>
<dbReference type="InterPro" id="IPR001752">
    <property type="entry name" value="Kinesin_motor_dom"/>
</dbReference>
<dbReference type="PANTHER" id="PTHR47970:SF12">
    <property type="entry name" value="KINESIN FAMILY MEMBER 11"/>
    <property type="match status" value="1"/>
</dbReference>
<dbReference type="AlphaFoldDB" id="A0A4Q1BPU2"/>